<reference evidence="1 2" key="1">
    <citation type="submission" date="2024-07" db="EMBL/GenBank/DDBJ databases">
        <title>Genomic Encyclopedia of Type Strains, Phase V (KMG-V): Genome sequencing to study the core and pangenomes of soil and plant-associated prokaryotes.</title>
        <authorList>
            <person name="Whitman W."/>
        </authorList>
    </citation>
    <scope>NUCLEOTIDE SEQUENCE [LARGE SCALE GENOMIC DNA]</scope>
    <source>
        <strain evidence="1 2">USDA 152</strain>
    </source>
</reference>
<gene>
    <name evidence="1" type="ORF">ABIG07_006998</name>
</gene>
<name>A0ABV4G2C7_9BRAD</name>
<comment type="caution">
    <text evidence="1">The sequence shown here is derived from an EMBL/GenBank/DDBJ whole genome shotgun (WGS) entry which is preliminary data.</text>
</comment>
<evidence type="ECO:0008006" key="3">
    <source>
        <dbReference type="Google" id="ProtNLM"/>
    </source>
</evidence>
<evidence type="ECO:0000313" key="2">
    <source>
        <dbReference type="Proteomes" id="UP001565369"/>
    </source>
</evidence>
<evidence type="ECO:0000313" key="1">
    <source>
        <dbReference type="EMBL" id="MEY9458050.1"/>
    </source>
</evidence>
<organism evidence="1 2">
    <name type="scientific">Bradyrhizobium ottawaense</name>
    <dbReference type="NCBI Taxonomy" id="931866"/>
    <lineage>
        <taxon>Bacteria</taxon>
        <taxon>Pseudomonadati</taxon>
        <taxon>Pseudomonadota</taxon>
        <taxon>Alphaproteobacteria</taxon>
        <taxon>Hyphomicrobiales</taxon>
        <taxon>Nitrobacteraceae</taxon>
        <taxon>Bradyrhizobium</taxon>
    </lineage>
</organism>
<dbReference type="Proteomes" id="UP001565369">
    <property type="component" value="Unassembled WGS sequence"/>
</dbReference>
<dbReference type="EMBL" id="JBGBZJ010000003">
    <property type="protein sequence ID" value="MEY9458050.1"/>
    <property type="molecule type" value="Genomic_DNA"/>
</dbReference>
<sequence length="171" mass="18085">MSSVSQGNSVTIIVPANRVLEVSTAGEASVTIEGGRTWWLRTGDKRRLLLPDPAKRVTITALSGTATYTVFYTDVVPFTGNRTLSLDDNGKLLRCDDTSNVTITVPRDLPECFSVGFIMWGTGTITVSAGSGAAKRSSVSALSTQYQWGSVLIAKNADEASAEFVLGGGFS</sequence>
<accession>A0ABV4G2C7</accession>
<proteinExistence type="predicted"/>
<keyword evidence="2" id="KW-1185">Reference proteome</keyword>
<protein>
    <recommendedName>
        <fullName evidence="3">DUF4968 domain-containing protein</fullName>
    </recommendedName>
</protein>
<dbReference type="RefSeq" id="WP_370092293.1">
    <property type="nucleotide sequence ID" value="NZ_JBGBZG010000002.1"/>
</dbReference>